<dbReference type="PANTHER" id="PTHR34773:SF1">
    <property type="entry name" value="FLAGELLAR SECRETION CHAPERONE FLIS"/>
    <property type="match status" value="1"/>
</dbReference>
<evidence type="ECO:0000256" key="2">
    <source>
        <dbReference type="ARBA" id="ARBA00008787"/>
    </source>
</evidence>
<dbReference type="CDD" id="cd16098">
    <property type="entry name" value="FliS"/>
    <property type="match status" value="1"/>
</dbReference>
<keyword evidence="4" id="KW-1005">Bacterial flagellum biogenesis</keyword>
<dbReference type="Gene3D" id="1.20.120.340">
    <property type="entry name" value="Flagellar protein FliS"/>
    <property type="match status" value="1"/>
</dbReference>
<keyword evidence="5" id="KW-0143">Chaperone</keyword>
<dbReference type="GO" id="GO:0071973">
    <property type="term" value="P:bacterial-type flagellum-dependent cell motility"/>
    <property type="evidence" value="ECO:0007669"/>
    <property type="project" value="TreeGrafter"/>
</dbReference>
<sequence length="120" mass="13429">TMKGVTAYQDAAVTTQGKGRLIVLLYEGAIKFMKLAIQELEANNYEAKGRYVNRAQDIINELNAVLDMDAGGEIAANLRKLYCFMSDRLSQANVKRDPQMIREVITLMEELNQSWKAVAG</sequence>
<keyword evidence="3" id="KW-0963">Cytoplasm</keyword>
<gene>
    <name evidence="6" type="ORF">S03H2_62069</name>
</gene>
<dbReference type="SUPFAM" id="SSF101116">
    <property type="entry name" value="Flagellar export chaperone FliS"/>
    <property type="match status" value="1"/>
</dbReference>
<dbReference type="GO" id="GO:0005829">
    <property type="term" value="C:cytosol"/>
    <property type="evidence" value="ECO:0007669"/>
    <property type="project" value="UniProtKB-SubCell"/>
</dbReference>
<protein>
    <recommendedName>
        <fullName evidence="7">Flagellar export chaperone FliS</fullName>
    </recommendedName>
</protein>
<evidence type="ECO:0000256" key="4">
    <source>
        <dbReference type="ARBA" id="ARBA00022795"/>
    </source>
</evidence>
<evidence type="ECO:0000313" key="6">
    <source>
        <dbReference type="EMBL" id="GAH88149.1"/>
    </source>
</evidence>
<dbReference type="PANTHER" id="PTHR34773">
    <property type="entry name" value="FLAGELLAR SECRETION CHAPERONE FLIS"/>
    <property type="match status" value="1"/>
</dbReference>
<feature type="non-terminal residue" evidence="6">
    <location>
        <position position="1"/>
    </location>
</feature>
<evidence type="ECO:0000256" key="5">
    <source>
        <dbReference type="ARBA" id="ARBA00023186"/>
    </source>
</evidence>
<comment type="subcellular location">
    <subcellularLocation>
        <location evidence="1">Cytoplasm</location>
        <location evidence="1">Cytosol</location>
    </subcellularLocation>
</comment>
<dbReference type="EMBL" id="BARU01040111">
    <property type="protein sequence ID" value="GAH88149.1"/>
    <property type="molecule type" value="Genomic_DNA"/>
</dbReference>
<comment type="similarity">
    <text evidence="2">Belongs to the FliS family.</text>
</comment>
<accession>X1KD77</accession>
<dbReference type="NCBIfam" id="TIGR00208">
    <property type="entry name" value="fliS"/>
    <property type="match status" value="1"/>
</dbReference>
<dbReference type="PIRSF" id="PIRSF039090">
    <property type="entry name" value="Flis"/>
    <property type="match status" value="1"/>
</dbReference>
<dbReference type="Pfam" id="PF02561">
    <property type="entry name" value="FliS"/>
    <property type="match status" value="1"/>
</dbReference>
<reference evidence="6" key="1">
    <citation type="journal article" date="2014" name="Front. Microbiol.">
        <title>High frequency of phylogenetically diverse reductive dehalogenase-homologous genes in deep subseafloor sedimentary metagenomes.</title>
        <authorList>
            <person name="Kawai M."/>
            <person name="Futagami T."/>
            <person name="Toyoda A."/>
            <person name="Takaki Y."/>
            <person name="Nishi S."/>
            <person name="Hori S."/>
            <person name="Arai W."/>
            <person name="Tsubouchi T."/>
            <person name="Morono Y."/>
            <person name="Uchiyama I."/>
            <person name="Ito T."/>
            <person name="Fujiyama A."/>
            <person name="Inagaki F."/>
            <person name="Takami H."/>
        </authorList>
    </citation>
    <scope>NUCLEOTIDE SEQUENCE</scope>
    <source>
        <strain evidence="6">Expedition CK06-06</strain>
    </source>
</reference>
<proteinExistence type="inferred from homology"/>
<evidence type="ECO:0000256" key="1">
    <source>
        <dbReference type="ARBA" id="ARBA00004514"/>
    </source>
</evidence>
<name>X1KD77_9ZZZZ</name>
<evidence type="ECO:0008006" key="7">
    <source>
        <dbReference type="Google" id="ProtNLM"/>
    </source>
</evidence>
<dbReference type="AlphaFoldDB" id="X1KD77"/>
<evidence type="ECO:0000256" key="3">
    <source>
        <dbReference type="ARBA" id="ARBA00022490"/>
    </source>
</evidence>
<dbReference type="InterPro" id="IPR036584">
    <property type="entry name" value="FliS_sf"/>
</dbReference>
<organism evidence="6">
    <name type="scientific">marine sediment metagenome</name>
    <dbReference type="NCBI Taxonomy" id="412755"/>
    <lineage>
        <taxon>unclassified sequences</taxon>
        <taxon>metagenomes</taxon>
        <taxon>ecological metagenomes</taxon>
    </lineage>
</organism>
<comment type="caution">
    <text evidence="6">The sequence shown here is derived from an EMBL/GenBank/DDBJ whole genome shotgun (WGS) entry which is preliminary data.</text>
</comment>
<dbReference type="GO" id="GO:0044780">
    <property type="term" value="P:bacterial-type flagellum assembly"/>
    <property type="evidence" value="ECO:0007669"/>
    <property type="project" value="InterPro"/>
</dbReference>
<dbReference type="InterPro" id="IPR003713">
    <property type="entry name" value="FliS"/>
</dbReference>